<dbReference type="EMBL" id="JAVDYC010000001">
    <property type="protein sequence ID" value="MDR7321412.1"/>
    <property type="molecule type" value="Genomic_DNA"/>
</dbReference>
<protein>
    <submittedName>
        <fullName evidence="2">Very-short-patch-repair endonuclease</fullName>
    </submittedName>
</protein>
<evidence type="ECO:0000313" key="2">
    <source>
        <dbReference type="EMBL" id="MDR7321412.1"/>
    </source>
</evidence>
<name>A0AAE3ZK92_9ACTN</name>
<dbReference type="InterPro" id="IPR007569">
    <property type="entry name" value="DUF559"/>
</dbReference>
<dbReference type="SUPFAM" id="SSF52980">
    <property type="entry name" value="Restriction endonuclease-like"/>
    <property type="match status" value="1"/>
</dbReference>
<accession>A0AAE3ZK92</accession>
<reference evidence="2 3" key="1">
    <citation type="submission" date="2023-07" db="EMBL/GenBank/DDBJ databases">
        <title>Sequencing the genomes of 1000 actinobacteria strains.</title>
        <authorList>
            <person name="Klenk H.-P."/>
        </authorList>
    </citation>
    <scope>NUCLEOTIDE SEQUENCE [LARGE SCALE GENOMIC DNA]</scope>
    <source>
        <strain evidence="2 3">DSM 44711</strain>
    </source>
</reference>
<keyword evidence="3" id="KW-1185">Reference proteome</keyword>
<keyword evidence="2" id="KW-0378">Hydrolase</keyword>
<organism evidence="2 3">
    <name type="scientific">Catenuloplanes niger</name>
    <dbReference type="NCBI Taxonomy" id="587534"/>
    <lineage>
        <taxon>Bacteria</taxon>
        <taxon>Bacillati</taxon>
        <taxon>Actinomycetota</taxon>
        <taxon>Actinomycetes</taxon>
        <taxon>Micromonosporales</taxon>
        <taxon>Micromonosporaceae</taxon>
        <taxon>Catenuloplanes</taxon>
    </lineage>
</organism>
<dbReference type="Gene3D" id="3.40.960.10">
    <property type="entry name" value="VSR Endonuclease"/>
    <property type="match status" value="1"/>
</dbReference>
<dbReference type="InterPro" id="IPR047216">
    <property type="entry name" value="Endonuclease_DUF559_bact"/>
</dbReference>
<proteinExistence type="predicted"/>
<gene>
    <name evidence="2" type="ORF">J2S44_001662</name>
</gene>
<keyword evidence="2" id="KW-0540">Nuclease</keyword>
<evidence type="ECO:0000313" key="3">
    <source>
        <dbReference type="Proteomes" id="UP001183629"/>
    </source>
</evidence>
<dbReference type="Pfam" id="PF04480">
    <property type="entry name" value="DUF559"/>
    <property type="match status" value="1"/>
</dbReference>
<comment type="caution">
    <text evidence="2">The sequence shown here is derived from an EMBL/GenBank/DDBJ whole genome shotgun (WGS) entry which is preliminary data.</text>
</comment>
<feature type="domain" description="DUF559" evidence="1">
    <location>
        <begin position="270"/>
        <end position="331"/>
    </location>
</feature>
<dbReference type="GO" id="GO:0004519">
    <property type="term" value="F:endonuclease activity"/>
    <property type="evidence" value="ECO:0007669"/>
    <property type="project" value="UniProtKB-KW"/>
</dbReference>
<evidence type="ECO:0000259" key="1">
    <source>
        <dbReference type="Pfam" id="PF04480"/>
    </source>
</evidence>
<dbReference type="Proteomes" id="UP001183629">
    <property type="component" value="Unassembled WGS sequence"/>
</dbReference>
<sequence length="345" mass="37480">MMLTDLPLDRPVQLRGEVDSDRLALLVARGEPDLPAAFGHQFRPARRIGDFVGRVLMDLERAAHELFPAWLPGAEHIDSPGGTGIAAARALAMEHATGSCHFGLFLADLAAAALSGMPRRSRFTVEVRARGLAQVVADGLGRRRLVLLMGLPAGLSVEQERTVVAGAEWLADRAGTGVWLCGAPLRTVDHLPVVHLPMGVAESADLAVAASAAVPVISGVGGDATVSGRPHPRSGCESALEAALARQPWASGRAWNQNYQSHALAEPVRLDLLWRDERCVVEIDGPEHCRPDRFEEDRQRDVRLQLDGFAVLRFTNARVQHDVEAVVRQIGIFINQRRHDVRRGL</sequence>
<keyword evidence="2" id="KW-0255">Endonuclease</keyword>
<dbReference type="PANTHER" id="PTHR38590:SF1">
    <property type="entry name" value="BLL0828 PROTEIN"/>
    <property type="match status" value="1"/>
</dbReference>
<dbReference type="InterPro" id="IPR011335">
    <property type="entry name" value="Restrct_endonuc-II-like"/>
</dbReference>
<dbReference type="AlphaFoldDB" id="A0AAE3ZK92"/>
<dbReference type="PANTHER" id="PTHR38590">
    <property type="entry name" value="BLL0828 PROTEIN"/>
    <property type="match status" value="1"/>
</dbReference>